<reference evidence="1 2" key="1">
    <citation type="submission" date="2016-02" db="EMBL/GenBank/DDBJ databases">
        <title>Genome sequence of Tissierella creatinophila DSM 6911.</title>
        <authorList>
            <person name="Poehlein A."/>
            <person name="Daniel R."/>
        </authorList>
    </citation>
    <scope>NUCLEOTIDE SEQUENCE [LARGE SCALE GENOMIC DNA]</scope>
    <source>
        <strain evidence="1 2">DSM 6911</strain>
    </source>
</reference>
<organism evidence="1 2">
    <name type="scientific">Tissierella creatinophila DSM 6911</name>
    <dbReference type="NCBI Taxonomy" id="1123403"/>
    <lineage>
        <taxon>Bacteria</taxon>
        <taxon>Bacillati</taxon>
        <taxon>Bacillota</taxon>
        <taxon>Tissierellia</taxon>
        <taxon>Tissierellales</taxon>
        <taxon>Tissierellaceae</taxon>
        <taxon>Tissierella</taxon>
    </lineage>
</organism>
<sequence>MIMCTENCAYQEDGLCNLKKITSFSSKPIKYCPYFRGKDKNRA</sequence>
<evidence type="ECO:0000313" key="2">
    <source>
        <dbReference type="Proteomes" id="UP000186112"/>
    </source>
</evidence>
<accession>A0A1U7M768</accession>
<keyword evidence="2" id="KW-1185">Reference proteome</keyword>
<evidence type="ECO:0000313" key="1">
    <source>
        <dbReference type="EMBL" id="OLS03125.1"/>
    </source>
</evidence>
<name>A0A1U7M768_TISCR</name>
<proteinExistence type="predicted"/>
<dbReference type="RefSeq" id="WP_269843973.1">
    <property type="nucleotide sequence ID" value="NZ_LTDM01000011.1"/>
</dbReference>
<gene>
    <name evidence="1" type="ORF">TICRE_08260</name>
</gene>
<dbReference type="Proteomes" id="UP000186112">
    <property type="component" value="Unassembled WGS sequence"/>
</dbReference>
<comment type="caution">
    <text evidence="1">The sequence shown here is derived from an EMBL/GenBank/DDBJ whole genome shotgun (WGS) entry which is preliminary data.</text>
</comment>
<protein>
    <recommendedName>
        <fullName evidence="3">DUF1540 domain-containing protein</fullName>
    </recommendedName>
</protein>
<evidence type="ECO:0008006" key="3">
    <source>
        <dbReference type="Google" id="ProtNLM"/>
    </source>
</evidence>
<dbReference type="AlphaFoldDB" id="A0A1U7M768"/>
<dbReference type="EMBL" id="LTDM01000011">
    <property type="protein sequence ID" value="OLS03125.1"/>
    <property type="molecule type" value="Genomic_DNA"/>
</dbReference>